<evidence type="ECO:0000313" key="1">
    <source>
        <dbReference type="EMBL" id="MDP4530259.1"/>
    </source>
</evidence>
<proteinExistence type="predicted"/>
<accession>A0ABT9GTP6</accession>
<keyword evidence="2" id="KW-1185">Reference proteome</keyword>
<protein>
    <submittedName>
        <fullName evidence="1">TIGR02647 family protein</fullName>
    </submittedName>
</protein>
<dbReference type="InterPro" id="IPR013468">
    <property type="entry name" value="CHP02647"/>
</dbReference>
<dbReference type="RefSeq" id="WP_305946290.1">
    <property type="nucleotide sequence ID" value="NZ_JAUZVY010000007.1"/>
</dbReference>
<dbReference type="EMBL" id="JAUZVY010000007">
    <property type="protein sequence ID" value="MDP4530259.1"/>
    <property type="molecule type" value="Genomic_DNA"/>
</dbReference>
<evidence type="ECO:0000313" key="2">
    <source>
        <dbReference type="Proteomes" id="UP001236258"/>
    </source>
</evidence>
<comment type="caution">
    <text evidence="1">The sequence shown here is derived from an EMBL/GenBank/DDBJ whole genome shotgun (WGS) entry which is preliminary data.</text>
</comment>
<gene>
    <name evidence="1" type="ORF">Q3O59_14610</name>
</gene>
<reference evidence="1 2" key="1">
    <citation type="submission" date="2023-08" db="EMBL/GenBank/DDBJ databases">
        <authorList>
            <person name="Joshi A."/>
            <person name="Thite S."/>
        </authorList>
    </citation>
    <scope>NUCLEOTIDE SEQUENCE [LARGE SCALE GENOMIC DNA]</scope>
    <source>
        <strain evidence="1 2">1E1</strain>
    </source>
</reference>
<dbReference type="Pfam" id="PF18918">
    <property type="entry name" value="DUF5669"/>
    <property type="match status" value="1"/>
</dbReference>
<dbReference type="NCBIfam" id="TIGR02647">
    <property type="entry name" value="DNA"/>
    <property type="match status" value="1"/>
</dbReference>
<organism evidence="1 2">
    <name type="scientific">Alkalimonas delamerensis</name>
    <dbReference type="NCBI Taxonomy" id="265981"/>
    <lineage>
        <taxon>Bacteria</taxon>
        <taxon>Pseudomonadati</taxon>
        <taxon>Pseudomonadota</taxon>
        <taxon>Gammaproteobacteria</taxon>
        <taxon>Alkalimonas</taxon>
    </lineage>
</organism>
<name>A0ABT9GTP6_9GAMM</name>
<dbReference type="Proteomes" id="UP001236258">
    <property type="component" value="Unassembled WGS sequence"/>
</dbReference>
<sequence length="79" mass="8782">MPITPELNDEIRILNLYNLDSVREGIKVHKDADAATKAAIGRLYQKGLLTQADGGYLTDLGIHCAEHLQMALRILEVPR</sequence>